<dbReference type="InterPro" id="IPR000742">
    <property type="entry name" value="EGF"/>
</dbReference>
<evidence type="ECO:0008006" key="6">
    <source>
        <dbReference type="Google" id="ProtNLM"/>
    </source>
</evidence>
<dbReference type="InterPro" id="IPR003609">
    <property type="entry name" value="Pan_app"/>
</dbReference>
<evidence type="ECO:0000259" key="3">
    <source>
        <dbReference type="PROSITE" id="PS50948"/>
    </source>
</evidence>
<evidence type="ECO:0000313" key="4">
    <source>
        <dbReference type="EMBL" id="CAH3030723.1"/>
    </source>
</evidence>
<evidence type="ECO:0000259" key="2">
    <source>
        <dbReference type="PROSITE" id="PS50026"/>
    </source>
</evidence>
<dbReference type="CDD" id="cd00054">
    <property type="entry name" value="EGF_CA"/>
    <property type="match status" value="1"/>
</dbReference>
<sequence length="535" mass="62061">MYKRSIKLMFITQTNDFGSVIWKIEQHICQSKKVTNFTPPLPPKYSMLKHFDVIQKLVPSKDHFNNKKHYKCKNAILKQKNHHFLNFPKPMCQKLCQSVTSITLANYFLFVSIFFYGCCLKLATERRCEESRGSISKAGINHRAMQGHSFKNYTPSKAYDCHVKCFEEKCKCQAYQITQNRCELLEEDRFSAPEDFLEEKGYTYYDMNREYVNQVTASKKFYNKCSENSRSQIVFRTYIFRKLTLGTPDLKSFPFNLSILFSSHTMKAEKQQPLINQCCNQNPCANGGTCTELFKEAKNKFNCTCAVGYYGRFCQKRSATSCKEQLQKNGGSQSGVYELFNPANMSMYEVFCDAISEKGFVWTLIESFSFRNNNEFADKAFYKDFPVNQDAFSWNKFRLSWPLMDAIANRSTHVRATCNFNTDELKYSDYLRAKLTDIDVMRLSFDGCKKYEFISVRGYNCTSCTADFVQRDIWHAHVDSYYGPRKGCQCTRISAGAVEKPGGEDDFGMYDTVNTHHSCVSSDNSTTQWWFGVLY</sequence>
<proteinExistence type="predicted"/>
<protein>
    <recommendedName>
        <fullName evidence="6">EGF-like domain-containing protein</fullName>
    </recommendedName>
</protein>
<keyword evidence="5" id="KW-1185">Reference proteome</keyword>
<feature type="disulfide bond" evidence="1">
    <location>
        <begin position="305"/>
        <end position="314"/>
    </location>
</feature>
<dbReference type="SUPFAM" id="SSF56496">
    <property type="entry name" value="Fibrinogen C-terminal domain-like"/>
    <property type="match status" value="1"/>
</dbReference>
<dbReference type="PROSITE" id="PS50948">
    <property type="entry name" value="PAN"/>
    <property type="match status" value="1"/>
</dbReference>
<dbReference type="InterPro" id="IPR014716">
    <property type="entry name" value="Fibrinogen_a/b/g_C_1"/>
</dbReference>
<accession>A0ABN8MME6</accession>
<dbReference type="SUPFAM" id="SSF57196">
    <property type="entry name" value="EGF/Laminin"/>
    <property type="match status" value="1"/>
</dbReference>
<dbReference type="PROSITE" id="PS01186">
    <property type="entry name" value="EGF_2"/>
    <property type="match status" value="1"/>
</dbReference>
<dbReference type="InterPro" id="IPR036056">
    <property type="entry name" value="Fibrinogen-like_C"/>
</dbReference>
<dbReference type="Gene3D" id="2.10.25.10">
    <property type="entry name" value="Laminin"/>
    <property type="match status" value="1"/>
</dbReference>
<feature type="domain" description="EGF-like" evidence="2">
    <location>
        <begin position="274"/>
        <end position="315"/>
    </location>
</feature>
<organism evidence="4 5">
    <name type="scientific">Porites evermanni</name>
    <dbReference type="NCBI Taxonomy" id="104178"/>
    <lineage>
        <taxon>Eukaryota</taxon>
        <taxon>Metazoa</taxon>
        <taxon>Cnidaria</taxon>
        <taxon>Anthozoa</taxon>
        <taxon>Hexacorallia</taxon>
        <taxon>Scleractinia</taxon>
        <taxon>Fungiina</taxon>
        <taxon>Poritidae</taxon>
        <taxon>Porites</taxon>
    </lineage>
</organism>
<feature type="domain" description="Apple" evidence="3">
    <location>
        <begin position="128"/>
        <end position="209"/>
    </location>
</feature>
<dbReference type="Proteomes" id="UP001159427">
    <property type="component" value="Unassembled WGS sequence"/>
</dbReference>
<dbReference type="Gene3D" id="3.90.215.10">
    <property type="entry name" value="Gamma Fibrinogen, chain A, domain 1"/>
    <property type="match status" value="1"/>
</dbReference>
<comment type="caution">
    <text evidence="1">Lacks conserved residue(s) required for the propagation of feature annotation.</text>
</comment>
<dbReference type="PROSITE" id="PS50026">
    <property type="entry name" value="EGF_3"/>
    <property type="match status" value="1"/>
</dbReference>
<dbReference type="SUPFAM" id="SSF57414">
    <property type="entry name" value="Hairpin loop containing domain-like"/>
    <property type="match status" value="1"/>
</dbReference>
<keyword evidence="1" id="KW-1015">Disulfide bond</keyword>
<comment type="caution">
    <text evidence="4">The sequence shown here is derived from an EMBL/GenBank/DDBJ whole genome shotgun (WGS) entry which is preliminary data.</text>
</comment>
<reference evidence="4 5" key="1">
    <citation type="submission" date="2022-05" db="EMBL/GenBank/DDBJ databases">
        <authorList>
            <consortium name="Genoscope - CEA"/>
            <person name="William W."/>
        </authorList>
    </citation>
    <scope>NUCLEOTIDE SEQUENCE [LARGE SCALE GENOMIC DNA]</scope>
</reference>
<dbReference type="PROSITE" id="PS00022">
    <property type="entry name" value="EGF_1"/>
    <property type="match status" value="1"/>
</dbReference>
<dbReference type="EMBL" id="CALNXI010000652">
    <property type="protein sequence ID" value="CAH3030723.1"/>
    <property type="molecule type" value="Genomic_DNA"/>
</dbReference>
<gene>
    <name evidence="4" type="ORF">PEVE_00038446</name>
</gene>
<name>A0ABN8MME6_9CNID</name>
<evidence type="ECO:0000256" key="1">
    <source>
        <dbReference type="PROSITE-ProRule" id="PRU00076"/>
    </source>
</evidence>
<dbReference type="Pfam" id="PF00008">
    <property type="entry name" value="EGF"/>
    <property type="match status" value="1"/>
</dbReference>
<keyword evidence="1" id="KW-0245">EGF-like domain</keyword>
<evidence type="ECO:0000313" key="5">
    <source>
        <dbReference type="Proteomes" id="UP001159427"/>
    </source>
</evidence>